<dbReference type="EMBL" id="BLVO01000016">
    <property type="protein sequence ID" value="GFM35215.1"/>
    <property type="molecule type" value="Genomic_DNA"/>
</dbReference>
<proteinExistence type="predicted"/>
<evidence type="ECO:0000313" key="2">
    <source>
        <dbReference type="Proteomes" id="UP000503840"/>
    </source>
</evidence>
<gene>
    <name evidence="1" type="ORF">DSM101010T_35800</name>
</gene>
<sequence length="203" mass="22645">MMNGLRMQALRLLCIACCLTCGIGVSWMFPDRGFAHPHVFVDATVDFVFENGGLAGMKVHWTFDPMASSQYLTDLDINGDGTLTAEEWTSQRDDIAVFLAEERFFLHVAVNGQSVFIPSIRDFVATFENGKLEYSFFAPLAAENGSDVIVAVFDPSYYTDFQIAEESFRFSGRSEGISYTLDDAPELAFYEGQIIPLAARVHF</sequence>
<keyword evidence="2" id="KW-1185">Reference proteome</keyword>
<dbReference type="InterPro" id="IPR010412">
    <property type="entry name" value="DUF1007"/>
</dbReference>
<accession>A0A7J0BQ06</accession>
<dbReference type="RefSeq" id="WP_174406834.1">
    <property type="nucleotide sequence ID" value="NZ_BLVO01000016.1"/>
</dbReference>
<evidence type="ECO:0008006" key="3">
    <source>
        <dbReference type="Google" id="ProtNLM"/>
    </source>
</evidence>
<organism evidence="1 2">
    <name type="scientific">Desulfovibrio subterraneus</name>
    <dbReference type="NCBI Taxonomy" id="2718620"/>
    <lineage>
        <taxon>Bacteria</taxon>
        <taxon>Pseudomonadati</taxon>
        <taxon>Thermodesulfobacteriota</taxon>
        <taxon>Desulfovibrionia</taxon>
        <taxon>Desulfovibrionales</taxon>
        <taxon>Desulfovibrionaceae</taxon>
        <taxon>Desulfovibrio</taxon>
    </lineage>
</organism>
<dbReference type="AlphaFoldDB" id="A0A7J0BQ06"/>
<comment type="caution">
    <text evidence="1">The sequence shown here is derived from an EMBL/GenBank/DDBJ whole genome shotgun (WGS) entry which is preliminary data.</text>
</comment>
<dbReference type="InterPro" id="IPR018247">
    <property type="entry name" value="EF_Hand_1_Ca_BS"/>
</dbReference>
<name>A0A7J0BQ06_9BACT</name>
<protein>
    <recommendedName>
        <fullName evidence="3">EF-hand domain-containing protein</fullName>
    </recommendedName>
</protein>
<dbReference type="PROSITE" id="PS00018">
    <property type="entry name" value="EF_HAND_1"/>
    <property type="match status" value="1"/>
</dbReference>
<dbReference type="Proteomes" id="UP000503840">
    <property type="component" value="Unassembled WGS sequence"/>
</dbReference>
<evidence type="ECO:0000313" key="1">
    <source>
        <dbReference type="EMBL" id="GFM35215.1"/>
    </source>
</evidence>
<reference evidence="1 2" key="1">
    <citation type="submission" date="2020-05" db="EMBL/GenBank/DDBJ databases">
        <title>Draft genome sequence of Desulfovibrio sp. strain HN2T.</title>
        <authorList>
            <person name="Ueno A."/>
            <person name="Tamazawa S."/>
            <person name="Tamamura S."/>
            <person name="Murakami T."/>
            <person name="Kiyama T."/>
            <person name="Inomata H."/>
            <person name="Amano Y."/>
            <person name="Miyakawa K."/>
            <person name="Tamaki H."/>
            <person name="Naganuma T."/>
            <person name="Kaneko K."/>
        </authorList>
    </citation>
    <scope>NUCLEOTIDE SEQUENCE [LARGE SCALE GENOMIC DNA]</scope>
    <source>
        <strain evidence="1 2">HN2</strain>
    </source>
</reference>
<dbReference type="Pfam" id="PF06226">
    <property type="entry name" value="DUF1007"/>
    <property type="match status" value="1"/>
</dbReference>